<evidence type="ECO:0000256" key="2">
    <source>
        <dbReference type="ARBA" id="ARBA00004532"/>
    </source>
</evidence>
<dbReference type="Pfam" id="PF06369">
    <property type="entry name" value="Anemone_cytotox"/>
    <property type="match status" value="1"/>
</dbReference>
<accession>A0A673A707</accession>
<keyword evidence="5" id="KW-0166">Nematocyst</keyword>
<dbReference type="GO" id="GO:0046931">
    <property type="term" value="P:pore complex assembly"/>
    <property type="evidence" value="ECO:0007669"/>
    <property type="project" value="InterPro"/>
</dbReference>
<dbReference type="InterPro" id="IPR050677">
    <property type="entry name" value="Actinoporin_PFT"/>
</dbReference>
<evidence type="ECO:0000256" key="5">
    <source>
        <dbReference type="ARBA" id="ARBA00023331"/>
    </source>
</evidence>
<sequence length="178" mass="19623">MASAAVAAAIAAGEAIVKMIPTYRQCAICIDNKTKNYILSEPRMYTYSGHCKEPLTPVIGPSDGGGGVFVKTSYTACGSVGVITYDLQRQDTGQTEKIALMFSVPFNFNFYSNLYAVGIFDENTPCNYDLYKKMYYDSGPFIRGKARDGEIRYGDSDVNVIATMSDEYTPVIKLQIFD</sequence>
<dbReference type="SUPFAM" id="SSF63724">
    <property type="entry name" value="Cytolysin/lectin"/>
    <property type="match status" value="1"/>
</dbReference>
<dbReference type="GO" id="GO:0015267">
    <property type="term" value="F:channel activity"/>
    <property type="evidence" value="ECO:0007669"/>
    <property type="project" value="InterPro"/>
</dbReference>
<dbReference type="GO" id="GO:0042151">
    <property type="term" value="C:nematocyst"/>
    <property type="evidence" value="ECO:0007669"/>
    <property type="project" value="UniProtKB-SubCell"/>
</dbReference>
<dbReference type="Ensembl" id="ENSSORT00005025706.1">
    <property type="protein sequence ID" value="ENSSORP00005024959.1"/>
    <property type="gene ID" value="ENSSORG00005012027.1"/>
</dbReference>
<dbReference type="Proteomes" id="UP000472271">
    <property type="component" value="Chromosome 8"/>
</dbReference>
<reference evidence="6" key="3">
    <citation type="submission" date="2025-09" db="UniProtKB">
        <authorList>
            <consortium name="Ensembl"/>
        </authorList>
    </citation>
    <scope>IDENTIFICATION</scope>
</reference>
<evidence type="ECO:0000256" key="3">
    <source>
        <dbReference type="ARBA" id="ARBA00022537"/>
    </source>
</evidence>
<proteinExistence type="predicted"/>
<organism evidence="6 7">
    <name type="scientific">Sphaeramia orbicularis</name>
    <name type="common">orbiculate cardinalfish</name>
    <dbReference type="NCBI Taxonomy" id="375764"/>
    <lineage>
        <taxon>Eukaryota</taxon>
        <taxon>Metazoa</taxon>
        <taxon>Chordata</taxon>
        <taxon>Craniata</taxon>
        <taxon>Vertebrata</taxon>
        <taxon>Euteleostomi</taxon>
        <taxon>Actinopterygii</taxon>
        <taxon>Neopterygii</taxon>
        <taxon>Teleostei</taxon>
        <taxon>Neoteleostei</taxon>
        <taxon>Acanthomorphata</taxon>
        <taxon>Gobiaria</taxon>
        <taxon>Kurtiformes</taxon>
        <taxon>Apogonoidei</taxon>
        <taxon>Apogonidae</taxon>
        <taxon>Apogoninae</taxon>
        <taxon>Sphaeramia</taxon>
    </lineage>
</organism>
<evidence type="ECO:0000313" key="7">
    <source>
        <dbReference type="Proteomes" id="UP000472271"/>
    </source>
</evidence>
<keyword evidence="7" id="KW-1185">Reference proteome</keyword>
<reference evidence="6" key="1">
    <citation type="submission" date="2019-06" db="EMBL/GenBank/DDBJ databases">
        <authorList>
            <consortium name="Wellcome Sanger Institute Data Sharing"/>
        </authorList>
    </citation>
    <scope>NUCLEOTIDE SEQUENCE [LARGE SCALE GENOMIC DNA]</scope>
</reference>
<evidence type="ECO:0000256" key="4">
    <source>
        <dbReference type="ARBA" id="ARBA00023298"/>
    </source>
</evidence>
<dbReference type="Gene3D" id="2.60.270.20">
    <property type="entry name" value="Cytolysin/lectin"/>
    <property type="match status" value="1"/>
</dbReference>
<reference evidence="6" key="2">
    <citation type="submission" date="2025-08" db="UniProtKB">
        <authorList>
            <consortium name="Ensembl"/>
        </authorList>
    </citation>
    <scope>IDENTIFICATION</scope>
</reference>
<dbReference type="GO" id="GO:0006812">
    <property type="term" value="P:monoatomic cation transport"/>
    <property type="evidence" value="ECO:0007669"/>
    <property type="project" value="InterPro"/>
</dbReference>
<protein>
    <submittedName>
        <fullName evidence="6">Uncharacterized protein</fullName>
    </submittedName>
</protein>
<dbReference type="GO" id="GO:0044218">
    <property type="term" value="C:other organism cell membrane"/>
    <property type="evidence" value="ECO:0007669"/>
    <property type="project" value="UniProtKB-KW"/>
</dbReference>
<dbReference type="InterPro" id="IPR015926">
    <property type="entry name" value="Cytolysin/lectin"/>
</dbReference>
<name>A0A673A707_9TELE</name>
<dbReference type="GO" id="GO:0046930">
    <property type="term" value="C:pore complex"/>
    <property type="evidence" value="ECO:0007669"/>
    <property type="project" value="InterPro"/>
</dbReference>
<keyword evidence="4" id="KW-0472">Membrane</keyword>
<comment type="subcellular location">
    <subcellularLocation>
        <location evidence="2">Nematocyst</location>
    </subcellularLocation>
    <subcellularLocation>
        <location evidence="1">Target cell membrane</location>
    </subcellularLocation>
</comment>
<dbReference type="AlphaFoldDB" id="A0A673A707"/>
<dbReference type="PANTHER" id="PTHR40388">
    <property type="entry name" value="BRYOPORIN"/>
    <property type="match status" value="1"/>
</dbReference>
<keyword evidence="4" id="KW-1053">Target membrane</keyword>
<dbReference type="GO" id="GO:0051715">
    <property type="term" value="P:cytolysis in another organism"/>
    <property type="evidence" value="ECO:0007669"/>
    <property type="project" value="InterPro"/>
</dbReference>
<dbReference type="PANTHER" id="PTHR40388:SF1">
    <property type="entry name" value="BRYOPORIN"/>
    <property type="match status" value="1"/>
</dbReference>
<dbReference type="InterPro" id="IPR009104">
    <property type="entry name" value="Anemon_actinoporin-like"/>
</dbReference>
<evidence type="ECO:0000256" key="1">
    <source>
        <dbReference type="ARBA" id="ARBA00004175"/>
    </source>
</evidence>
<keyword evidence="3" id="KW-1052">Target cell membrane</keyword>
<dbReference type="InParanoid" id="A0A673A707"/>
<evidence type="ECO:0000313" key="6">
    <source>
        <dbReference type="Ensembl" id="ENSSORP00005024959.1"/>
    </source>
</evidence>